<reference evidence="7 8" key="1">
    <citation type="submission" date="2016-10" db="EMBL/GenBank/DDBJ databases">
        <authorList>
            <person name="de Groot N.N."/>
        </authorList>
    </citation>
    <scope>NUCLEOTIDE SEQUENCE [LARGE SCALE GENOMIC DNA]</scope>
    <source>
        <strain evidence="7 8">CGMCC 4.6858</strain>
    </source>
</reference>
<dbReference type="InterPro" id="IPR036264">
    <property type="entry name" value="Bact_exopeptidase_dim_dom"/>
</dbReference>
<evidence type="ECO:0000256" key="1">
    <source>
        <dbReference type="ARBA" id="ARBA00006247"/>
    </source>
</evidence>
<evidence type="ECO:0000313" key="7">
    <source>
        <dbReference type="EMBL" id="SDE13679.1"/>
    </source>
</evidence>
<evidence type="ECO:0000256" key="3">
    <source>
        <dbReference type="ARBA" id="ARBA00022723"/>
    </source>
</evidence>
<keyword evidence="7" id="KW-0121">Carboxypeptidase</keyword>
<dbReference type="STRING" id="1045774.SAMN05421872_115104"/>
<dbReference type="Gene3D" id="3.30.70.360">
    <property type="match status" value="1"/>
</dbReference>
<dbReference type="GO" id="GO:0004180">
    <property type="term" value="F:carboxypeptidase activity"/>
    <property type="evidence" value="ECO:0007669"/>
    <property type="project" value="UniProtKB-KW"/>
</dbReference>
<dbReference type="Gene3D" id="3.40.630.10">
    <property type="entry name" value="Zn peptidases"/>
    <property type="match status" value="1"/>
</dbReference>
<evidence type="ECO:0000256" key="2">
    <source>
        <dbReference type="ARBA" id="ARBA00022670"/>
    </source>
</evidence>
<dbReference type="SUPFAM" id="SSF55031">
    <property type="entry name" value="Bacterial exopeptidase dimerisation domain"/>
    <property type="match status" value="1"/>
</dbReference>
<dbReference type="PANTHER" id="PTHR45962">
    <property type="entry name" value="N-FATTY-ACYL-AMINO ACID SYNTHASE/HYDROLASE PM20D1"/>
    <property type="match status" value="1"/>
</dbReference>
<dbReference type="RefSeq" id="WP_090860603.1">
    <property type="nucleotide sequence ID" value="NZ_FMZM01000015.1"/>
</dbReference>
<keyword evidence="8" id="KW-1185">Reference proteome</keyword>
<dbReference type="GO" id="GO:0046872">
    <property type="term" value="F:metal ion binding"/>
    <property type="evidence" value="ECO:0007669"/>
    <property type="project" value="UniProtKB-KW"/>
</dbReference>
<protein>
    <submittedName>
        <fullName evidence="7">Carboxypeptidase PM20D1</fullName>
    </submittedName>
</protein>
<dbReference type="Pfam" id="PF01546">
    <property type="entry name" value="Peptidase_M20"/>
    <property type="match status" value="1"/>
</dbReference>
<proteinExistence type="inferred from homology"/>
<keyword evidence="4" id="KW-0378">Hydrolase</keyword>
<evidence type="ECO:0000313" key="8">
    <source>
        <dbReference type="Proteomes" id="UP000199034"/>
    </source>
</evidence>
<dbReference type="OrthoDB" id="3665926at2"/>
<sequence>MDDRAVAKLQALVRIPTVSHRDPQLVDTDAFDRLLEELERQFPLLHERLELTRIHTHGLLFRWPGAADARPVVLMAHLDVVPVEGEWQHPPFSGEIVDGSIWGRGTLDDKGCVAGICEAVETLLEHGHTPAQDVWLSFGCDEEIAGVAAGLAVDELTRRGVRPWFVLDEGGAIASEAFPGVGAPIGVVGVTEKGVTSFELTATGRGGHASTPAKWGPTARIARAITRLERSPMPASVPEPTLELFRRMAPHAPLPLRPLMAGAERIKPLLTRALLAAGPEPAAMARTTFAVTTLSGSPALNVIAGTAKAGVNIRIMVGDTVAGVLEHVRKAIGDDQVEISVVEQNEPSPISPRDDAFELIERSISEIFPDAVPAPYVMMAATDARHFTAICERVYRFAPFRMTKAQRQAIHSYDEHLGVDAFLDGVRWYRHLIERLPQ</sequence>
<keyword evidence="2" id="KW-0645">Protease</keyword>
<keyword evidence="5" id="KW-0862">Zinc</keyword>
<name>A0A1G7AFV7_9ACTN</name>
<evidence type="ECO:0000259" key="6">
    <source>
        <dbReference type="Pfam" id="PF07687"/>
    </source>
</evidence>
<dbReference type="GO" id="GO:0006508">
    <property type="term" value="P:proteolysis"/>
    <property type="evidence" value="ECO:0007669"/>
    <property type="project" value="UniProtKB-KW"/>
</dbReference>
<dbReference type="SUPFAM" id="SSF53187">
    <property type="entry name" value="Zn-dependent exopeptidases"/>
    <property type="match status" value="1"/>
</dbReference>
<gene>
    <name evidence="7" type="ORF">SAMN05421872_115104</name>
</gene>
<feature type="domain" description="Peptidase M20 dimerisation" evidence="6">
    <location>
        <begin position="191"/>
        <end position="337"/>
    </location>
</feature>
<dbReference type="PANTHER" id="PTHR45962:SF1">
    <property type="entry name" value="N-FATTY-ACYL-AMINO ACID SYNTHASE_HYDROLASE PM20D1"/>
    <property type="match status" value="1"/>
</dbReference>
<dbReference type="AlphaFoldDB" id="A0A1G7AFV7"/>
<dbReference type="InterPro" id="IPR011650">
    <property type="entry name" value="Peptidase_M20_dimer"/>
</dbReference>
<dbReference type="Pfam" id="PF07687">
    <property type="entry name" value="M20_dimer"/>
    <property type="match status" value="1"/>
</dbReference>
<dbReference type="EMBL" id="FMZM01000015">
    <property type="protein sequence ID" value="SDE13679.1"/>
    <property type="molecule type" value="Genomic_DNA"/>
</dbReference>
<dbReference type="InterPro" id="IPR047177">
    <property type="entry name" value="Pept_M20A"/>
</dbReference>
<dbReference type="Gene3D" id="1.10.150.900">
    <property type="match status" value="1"/>
</dbReference>
<evidence type="ECO:0000256" key="4">
    <source>
        <dbReference type="ARBA" id="ARBA00022801"/>
    </source>
</evidence>
<dbReference type="InterPro" id="IPR002933">
    <property type="entry name" value="Peptidase_M20"/>
</dbReference>
<dbReference type="Proteomes" id="UP000199034">
    <property type="component" value="Unassembled WGS sequence"/>
</dbReference>
<comment type="similarity">
    <text evidence="1">Belongs to the peptidase M20A family.</text>
</comment>
<evidence type="ECO:0000256" key="5">
    <source>
        <dbReference type="ARBA" id="ARBA00022833"/>
    </source>
</evidence>
<organism evidence="7 8">
    <name type="scientific">Nocardioides lianchengensis</name>
    <dbReference type="NCBI Taxonomy" id="1045774"/>
    <lineage>
        <taxon>Bacteria</taxon>
        <taxon>Bacillati</taxon>
        <taxon>Actinomycetota</taxon>
        <taxon>Actinomycetes</taxon>
        <taxon>Propionibacteriales</taxon>
        <taxon>Nocardioidaceae</taxon>
        <taxon>Nocardioides</taxon>
    </lineage>
</organism>
<accession>A0A1G7AFV7</accession>
<keyword evidence="3" id="KW-0479">Metal-binding</keyword>